<dbReference type="CDD" id="cd00075">
    <property type="entry name" value="HATPase"/>
    <property type="match status" value="1"/>
</dbReference>
<dbReference type="Gene3D" id="1.10.287.130">
    <property type="match status" value="1"/>
</dbReference>
<dbReference type="GO" id="GO:0005524">
    <property type="term" value="F:ATP binding"/>
    <property type="evidence" value="ECO:0007669"/>
    <property type="project" value="UniProtKB-KW"/>
</dbReference>
<comment type="subcellular location">
    <subcellularLocation>
        <location evidence="2">Cell membrane</location>
        <topology evidence="2">Multi-pass membrane protein</topology>
    </subcellularLocation>
</comment>
<evidence type="ECO:0000256" key="12">
    <source>
        <dbReference type="ARBA" id="ARBA00023012"/>
    </source>
</evidence>
<evidence type="ECO:0000313" key="16">
    <source>
        <dbReference type="EMBL" id="GLK03187.1"/>
    </source>
</evidence>
<evidence type="ECO:0000256" key="4">
    <source>
        <dbReference type="ARBA" id="ARBA00022475"/>
    </source>
</evidence>
<protein>
    <recommendedName>
        <fullName evidence="3">histidine kinase</fullName>
        <ecNumber evidence="3">2.7.13.3</ecNumber>
    </recommendedName>
</protein>
<keyword evidence="11 13" id="KW-1133">Transmembrane helix</keyword>
<dbReference type="FunFam" id="1.10.287.130:FF:000001">
    <property type="entry name" value="Two-component sensor histidine kinase"/>
    <property type="match status" value="1"/>
</dbReference>
<evidence type="ECO:0000256" key="10">
    <source>
        <dbReference type="ARBA" id="ARBA00022840"/>
    </source>
</evidence>
<organism evidence="16 17">
    <name type="scientific">Microbacterium keratanolyticum</name>
    <dbReference type="NCBI Taxonomy" id="67574"/>
    <lineage>
        <taxon>Bacteria</taxon>
        <taxon>Bacillati</taxon>
        <taxon>Actinomycetota</taxon>
        <taxon>Actinomycetes</taxon>
        <taxon>Micrococcales</taxon>
        <taxon>Microbacteriaceae</taxon>
        <taxon>Microbacterium</taxon>
    </lineage>
</organism>
<accession>A0A9W6MA16</accession>
<keyword evidence="12" id="KW-0902">Two-component regulatory system</keyword>
<evidence type="ECO:0000256" key="5">
    <source>
        <dbReference type="ARBA" id="ARBA00022553"/>
    </source>
</evidence>
<feature type="transmembrane region" description="Helical" evidence="13">
    <location>
        <begin position="43"/>
        <end position="62"/>
    </location>
</feature>
<dbReference type="InterPro" id="IPR050980">
    <property type="entry name" value="2C_sensor_his_kinase"/>
</dbReference>
<evidence type="ECO:0000313" key="17">
    <source>
        <dbReference type="Proteomes" id="UP001142325"/>
    </source>
</evidence>
<feature type="domain" description="Histidine kinase" evidence="14">
    <location>
        <begin position="292"/>
        <end position="509"/>
    </location>
</feature>
<dbReference type="Pfam" id="PF02518">
    <property type="entry name" value="HATPase_c"/>
    <property type="match status" value="1"/>
</dbReference>
<evidence type="ECO:0000256" key="9">
    <source>
        <dbReference type="ARBA" id="ARBA00022777"/>
    </source>
</evidence>
<keyword evidence="5" id="KW-0597">Phosphoprotein</keyword>
<dbReference type="Pfam" id="PF00672">
    <property type="entry name" value="HAMP"/>
    <property type="match status" value="1"/>
</dbReference>
<dbReference type="SMART" id="SM00304">
    <property type="entry name" value="HAMP"/>
    <property type="match status" value="1"/>
</dbReference>
<dbReference type="InterPro" id="IPR004358">
    <property type="entry name" value="Sig_transdc_His_kin-like_C"/>
</dbReference>
<dbReference type="EC" id="2.7.13.3" evidence="3"/>
<dbReference type="CDD" id="cd06225">
    <property type="entry name" value="HAMP"/>
    <property type="match status" value="1"/>
</dbReference>
<dbReference type="Proteomes" id="UP001142325">
    <property type="component" value="Unassembled WGS sequence"/>
</dbReference>
<dbReference type="PANTHER" id="PTHR44936">
    <property type="entry name" value="SENSOR PROTEIN CREC"/>
    <property type="match status" value="1"/>
</dbReference>
<dbReference type="SUPFAM" id="SSF47384">
    <property type="entry name" value="Homodimeric domain of signal transducing histidine kinase"/>
    <property type="match status" value="1"/>
</dbReference>
<evidence type="ECO:0000256" key="11">
    <source>
        <dbReference type="ARBA" id="ARBA00022989"/>
    </source>
</evidence>
<evidence type="ECO:0000256" key="7">
    <source>
        <dbReference type="ARBA" id="ARBA00022692"/>
    </source>
</evidence>
<dbReference type="Gene3D" id="6.10.340.10">
    <property type="match status" value="1"/>
</dbReference>
<dbReference type="InterPro" id="IPR003594">
    <property type="entry name" value="HATPase_dom"/>
</dbReference>
<evidence type="ECO:0000256" key="6">
    <source>
        <dbReference type="ARBA" id="ARBA00022679"/>
    </source>
</evidence>
<reference evidence="16" key="1">
    <citation type="journal article" date="2014" name="Int. J. Syst. Evol. Microbiol.">
        <title>Complete genome sequence of Corynebacterium casei LMG S-19264T (=DSM 44701T), isolated from a smear-ripened cheese.</title>
        <authorList>
            <consortium name="US DOE Joint Genome Institute (JGI-PGF)"/>
            <person name="Walter F."/>
            <person name="Albersmeier A."/>
            <person name="Kalinowski J."/>
            <person name="Ruckert C."/>
        </authorList>
    </citation>
    <scope>NUCLEOTIDE SEQUENCE</scope>
    <source>
        <strain evidence="16">VKM Ac-1958</strain>
    </source>
</reference>
<keyword evidence="10" id="KW-0067">ATP-binding</keyword>
<keyword evidence="8" id="KW-0547">Nucleotide-binding</keyword>
<name>A0A9W6MA16_9MICO</name>
<dbReference type="PROSITE" id="PS50885">
    <property type="entry name" value="HAMP"/>
    <property type="match status" value="1"/>
</dbReference>
<dbReference type="SUPFAM" id="SSF158472">
    <property type="entry name" value="HAMP domain-like"/>
    <property type="match status" value="1"/>
</dbReference>
<sequence length="518" mass="55368">MTTDAPTVPLTAPLPVTAPVAPAPAPERLRTLRTRTLPARWRITAWIILSTVFTMLAVGLIGRSLFLSGVETAANTEIEQEAAEFVRFIDTGIDAGTDEPFASVEKLLADFVGRQSVHENEILVGVVDGEVLTVADGVAPEEKHPLDMTPGRSIPAEMLAPTVRAGASEDSPAGPLRWGRVDFTLGERSGALLIVQLTGDDRAAVEEGVAAFAGIAFAGILLSSGVAWLVAGQILAPVRAVHRVAQSISEHDLTTRVPVEGTDDIAAVATTFNQMLDRLERLHATQQQFVDDAGHELRTPITVVRGQLELLSDDPEERAETLRLVNDELSRMSRIVTDLLVLARAQQPDFVRIAGCDVATLTLDIEAKAQALGDRRWQLMEVAEGTVRLDPQRVTQAVLQLAANAVQVTNDGDRIRIGSRFEGAGMDRRLQLWVQDTGPGVAPDDAERIFERFVRGGARADTNGPTPRSGSGLGLAIVRAITDGHGGAAWVDSVFGEGATFGIDLPAPETDVTTEKGL</sequence>
<proteinExistence type="predicted"/>
<comment type="catalytic activity">
    <reaction evidence="1">
        <text>ATP + protein L-histidine = ADP + protein N-phospho-L-histidine.</text>
        <dbReference type="EC" id="2.7.13.3"/>
    </reaction>
</comment>
<gene>
    <name evidence="16" type="ORF">GCM10017596_29020</name>
</gene>
<keyword evidence="6" id="KW-0808">Transferase</keyword>
<dbReference type="PANTHER" id="PTHR44936:SF10">
    <property type="entry name" value="SENSOR PROTEIN RSTB"/>
    <property type="match status" value="1"/>
</dbReference>
<dbReference type="SUPFAM" id="SSF55874">
    <property type="entry name" value="ATPase domain of HSP90 chaperone/DNA topoisomerase II/histidine kinase"/>
    <property type="match status" value="1"/>
</dbReference>
<keyword evidence="4" id="KW-1003">Cell membrane</keyword>
<evidence type="ECO:0000256" key="8">
    <source>
        <dbReference type="ARBA" id="ARBA00022741"/>
    </source>
</evidence>
<comment type="caution">
    <text evidence="16">The sequence shown here is derived from an EMBL/GenBank/DDBJ whole genome shotgun (WGS) entry which is preliminary data.</text>
</comment>
<dbReference type="SMART" id="SM00388">
    <property type="entry name" value="HisKA"/>
    <property type="match status" value="1"/>
</dbReference>
<dbReference type="GO" id="GO:0000155">
    <property type="term" value="F:phosphorelay sensor kinase activity"/>
    <property type="evidence" value="ECO:0007669"/>
    <property type="project" value="InterPro"/>
</dbReference>
<dbReference type="InterPro" id="IPR003660">
    <property type="entry name" value="HAMP_dom"/>
</dbReference>
<keyword evidence="9 16" id="KW-0418">Kinase</keyword>
<dbReference type="PROSITE" id="PS50109">
    <property type="entry name" value="HIS_KIN"/>
    <property type="match status" value="1"/>
</dbReference>
<evidence type="ECO:0000259" key="15">
    <source>
        <dbReference type="PROSITE" id="PS50885"/>
    </source>
</evidence>
<keyword evidence="13" id="KW-0472">Membrane</keyword>
<dbReference type="GO" id="GO:0005886">
    <property type="term" value="C:plasma membrane"/>
    <property type="evidence" value="ECO:0007669"/>
    <property type="project" value="UniProtKB-SubCell"/>
</dbReference>
<dbReference type="PRINTS" id="PR00344">
    <property type="entry name" value="BCTRLSENSOR"/>
</dbReference>
<dbReference type="AlphaFoldDB" id="A0A9W6MA16"/>
<feature type="transmembrane region" description="Helical" evidence="13">
    <location>
        <begin position="209"/>
        <end position="231"/>
    </location>
</feature>
<dbReference type="CDD" id="cd00082">
    <property type="entry name" value="HisKA"/>
    <property type="match status" value="1"/>
</dbReference>
<evidence type="ECO:0000256" key="3">
    <source>
        <dbReference type="ARBA" id="ARBA00012438"/>
    </source>
</evidence>
<evidence type="ECO:0000256" key="13">
    <source>
        <dbReference type="SAM" id="Phobius"/>
    </source>
</evidence>
<dbReference type="InterPro" id="IPR005467">
    <property type="entry name" value="His_kinase_dom"/>
</dbReference>
<dbReference type="EMBL" id="BSET01000002">
    <property type="protein sequence ID" value="GLK03187.1"/>
    <property type="molecule type" value="Genomic_DNA"/>
</dbReference>
<keyword evidence="7 13" id="KW-0812">Transmembrane</keyword>
<keyword evidence="17" id="KW-1185">Reference proteome</keyword>
<evidence type="ECO:0000256" key="1">
    <source>
        <dbReference type="ARBA" id="ARBA00000085"/>
    </source>
</evidence>
<dbReference type="InterPro" id="IPR003661">
    <property type="entry name" value="HisK_dim/P_dom"/>
</dbReference>
<reference evidence="16" key="2">
    <citation type="submission" date="2023-01" db="EMBL/GenBank/DDBJ databases">
        <authorList>
            <person name="Sun Q."/>
            <person name="Evtushenko L."/>
        </authorList>
    </citation>
    <scope>NUCLEOTIDE SEQUENCE</scope>
    <source>
        <strain evidence="16">VKM Ac-1958</strain>
    </source>
</reference>
<dbReference type="InterPro" id="IPR036890">
    <property type="entry name" value="HATPase_C_sf"/>
</dbReference>
<dbReference type="InterPro" id="IPR036097">
    <property type="entry name" value="HisK_dim/P_sf"/>
</dbReference>
<evidence type="ECO:0000256" key="2">
    <source>
        <dbReference type="ARBA" id="ARBA00004651"/>
    </source>
</evidence>
<feature type="domain" description="HAMP" evidence="15">
    <location>
        <begin position="232"/>
        <end position="284"/>
    </location>
</feature>
<evidence type="ECO:0000259" key="14">
    <source>
        <dbReference type="PROSITE" id="PS50109"/>
    </source>
</evidence>
<dbReference type="Gene3D" id="3.30.565.10">
    <property type="entry name" value="Histidine kinase-like ATPase, C-terminal domain"/>
    <property type="match status" value="1"/>
</dbReference>
<dbReference type="SMART" id="SM00387">
    <property type="entry name" value="HATPase_c"/>
    <property type="match status" value="1"/>
</dbReference>
<dbReference type="Pfam" id="PF00512">
    <property type="entry name" value="HisKA"/>
    <property type="match status" value="1"/>
</dbReference>